<evidence type="ECO:0000313" key="3">
    <source>
        <dbReference type="Proteomes" id="UP001227192"/>
    </source>
</evidence>
<reference evidence="2" key="2">
    <citation type="journal article" date="2016" name="Fungal Biol.">
        <title>Ochratoxin A production by Penicillium thymicola.</title>
        <authorList>
            <person name="Nguyen H.D.T."/>
            <person name="McMullin D.R."/>
            <person name="Ponomareva E."/>
            <person name="Riley R."/>
            <person name="Pomraning K.R."/>
            <person name="Baker S.E."/>
            <person name="Seifert K.A."/>
        </authorList>
    </citation>
    <scope>NUCLEOTIDE SEQUENCE</scope>
    <source>
        <strain evidence="2">DAOM 180753</strain>
    </source>
</reference>
<gene>
    <name evidence="2" type="ORF">VN97_g11442</name>
</gene>
<feature type="region of interest" description="Disordered" evidence="1">
    <location>
        <begin position="132"/>
        <end position="169"/>
    </location>
</feature>
<comment type="caution">
    <text evidence="2">The sequence shown here is derived from an EMBL/GenBank/DDBJ whole genome shotgun (WGS) entry which is preliminary data.</text>
</comment>
<dbReference type="Proteomes" id="UP001227192">
    <property type="component" value="Unassembled WGS sequence"/>
</dbReference>
<feature type="region of interest" description="Disordered" evidence="1">
    <location>
        <begin position="204"/>
        <end position="226"/>
    </location>
</feature>
<keyword evidence="3" id="KW-1185">Reference proteome</keyword>
<dbReference type="EMBL" id="LACB01000638">
    <property type="protein sequence ID" value="KAJ9482010.1"/>
    <property type="molecule type" value="Genomic_DNA"/>
</dbReference>
<evidence type="ECO:0000256" key="1">
    <source>
        <dbReference type="SAM" id="MobiDB-lite"/>
    </source>
</evidence>
<evidence type="ECO:0000313" key="2">
    <source>
        <dbReference type="EMBL" id="KAJ9482010.1"/>
    </source>
</evidence>
<feature type="region of interest" description="Disordered" evidence="1">
    <location>
        <begin position="41"/>
        <end position="103"/>
    </location>
</feature>
<protein>
    <submittedName>
        <fullName evidence="2">Uncharacterized protein</fullName>
    </submittedName>
</protein>
<proteinExistence type="predicted"/>
<sequence>MRLVQISDQAAPSELIPTLSIQRCNLILNQLGLLIVSIASIDPSDPRRPSTRAAKKRQNQQRTSDNQRDSAAHHLRANHARTNHPDRTERSETQPNELQAQNEKLHEEVQALRAQIDGLNAPTATRSWAAVAADTNKSETRENRQQTENEKNCVRISTQQSPDDSPDTENSVNAFGRYCPTPIANTRIRTALMNIAPLTNRRNRYHEDRLRGPVQRRRVGRVGPQQ</sequence>
<feature type="compositionally biased region" description="Polar residues" evidence="1">
    <location>
        <begin position="155"/>
        <end position="169"/>
    </location>
</feature>
<reference evidence="2" key="1">
    <citation type="submission" date="2015-06" db="EMBL/GenBank/DDBJ databases">
        <authorList>
            <person name="Nguyen H."/>
        </authorList>
    </citation>
    <scope>NUCLEOTIDE SEQUENCE</scope>
    <source>
        <strain evidence="2">DAOM 180753</strain>
    </source>
</reference>
<feature type="compositionally biased region" description="Basic and acidic residues" evidence="1">
    <location>
        <begin position="136"/>
        <end position="153"/>
    </location>
</feature>
<dbReference type="AlphaFoldDB" id="A0AAI9X306"/>
<accession>A0AAI9X306</accession>
<feature type="compositionally biased region" description="Polar residues" evidence="1">
    <location>
        <begin position="93"/>
        <end position="102"/>
    </location>
</feature>
<feature type="compositionally biased region" description="Basic residues" evidence="1">
    <location>
        <begin position="49"/>
        <end position="59"/>
    </location>
</feature>
<feature type="compositionally biased region" description="Basic residues" evidence="1">
    <location>
        <begin position="73"/>
        <end position="82"/>
    </location>
</feature>
<name>A0AAI9X306_PENTH</name>
<feature type="compositionally biased region" description="Basic and acidic residues" evidence="1">
    <location>
        <begin position="83"/>
        <end position="92"/>
    </location>
</feature>
<organism evidence="2 3">
    <name type="scientific">Penicillium thymicola</name>
    <dbReference type="NCBI Taxonomy" id="293382"/>
    <lineage>
        <taxon>Eukaryota</taxon>
        <taxon>Fungi</taxon>
        <taxon>Dikarya</taxon>
        <taxon>Ascomycota</taxon>
        <taxon>Pezizomycotina</taxon>
        <taxon>Eurotiomycetes</taxon>
        <taxon>Eurotiomycetidae</taxon>
        <taxon>Eurotiales</taxon>
        <taxon>Aspergillaceae</taxon>
        <taxon>Penicillium</taxon>
    </lineage>
</organism>